<dbReference type="Pfam" id="PF01909">
    <property type="entry name" value="NTP_transf_2"/>
    <property type="match status" value="1"/>
</dbReference>
<sequence>MFINEPFGGIIAGPQGTVLAAVLRTGTPLTGRQVHRLVSDRASQQTVQRCLHDLVKLGLLTVMRAGNANLYEVNETHVAIPSLRELVSPLNLLRRVIDEALADSPRGVVAVVLFGSAARGEATPDSDIDLAVIADGIWDDSQGLWDAVVQRYGGTCDILQYTPAEFIEWTAAGDEAVLQTIARDGITLWGETPTTTSSR</sequence>
<proteinExistence type="predicted"/>
<dbReference type="Proteomes" id="UP000182241">
    <property type="component" value="Unassembled WGS sequence"/>
</dbReference>
<dbReference type="AlphaFoldDB" id="A0A1H4ZWQ9"/>
<evidence type="ECO:0000259" key="1">
    <source>
        <dbReference type="Pfam" id="PF01909"/>
    </source>
</evidence>
<reference evidence="3" key="1">
    <citation type="submission" date="2016-10" db="EMBL/GenBank/DDBJ databases">
        <authorList>
            <person name="Varghese N."/>
            <person name="Submissions S."/>
        </authorList>
    </citation>
    <scope>NUCLEOTIDE SEQUENCE [LARGE SCALE GENOMIC DNA]</scope>
    <source>
        <strain evidence="3">DSM 44234</strain>
    </source>
</reference>
<keyword evidence="2" id="KW-0808">Transferase</keyword>
<evidence type="ECO:0000313" key="3">
    <source>
        <dbReference type="Proteomes" id="UP000182241"/>
    </source>
</evidence>
<dbReference type="InterPro" id="IPR052548">
    <property type="entry name" value="Type_VII_TA_antitoxin"/>
</dbReference>
<dbReference type="Gene3D" id="3.30.460.10">
    <property type="entry name" value="Beta Polymerase, domain 2"/>
    <property type="match status" value="1"/>
</dbReference>
<dbReference type="InterPro" id="IPR036390">
    <property type="entry name" value="WH_DNA-bd_sf"/>
</dbReference>
<dbReference type="SUPFAM" id="SSF46785">
    <property type="entry name" value="Winged helix' DNA-binding domain"/>
    <property type="match status" value="1"/>
</dbReference>
<keyword evidence="3" id="KW-1185">Reference proteome</keyword>
<dbReference type="InterPro" id="IPR043519">
    <property type="entry name" value="NT_sf"/>
</dbReference>
<name>A0A1H4ZWQ9_TSUTY</name>
<organism evidence="2 3">
    <name type="scientific">Tsukamurella tyrosinosolvens</name>
    <dbReference type="NCBI Taxonomy" id="57704"/>
    <lineage>
        <taxon>Bacteria</taxon>
        <taxon>Bacillati</taxon>
        <taxon>Actinomycetota</taxon>
        <taxon>Actinomycetes</taxon>
        <taxon>Mycobacteriales</taxon>
        <taxon>Tsukamurellaceae</taxon>
        <taxon>Tsukamurella</taxon>
    </lineage>
</organism>
<dbReference type="PANTHER" id="PTHR33933">
    <property type="entry name" value="NUCLEOTIDYLTRANSFERASE"/>
    <property type="match status" value="1"/>
</dbReference>
<dbReference type="EMBL" id="FNSA01000003">
    <property type="protein sequence ID" value="SED34539.1"/>
    <property type="molecule type" value="Genomic_DNA"/>
</dbReference>
<evidence type="ECO:0000313" key="2">
    <source>
        <dbReference type="EMBL" id="SED34539.1"/>
    </source>
</evidence>
<dbReference type="PANTHER" id="PTHR33933:SF1">
    <property type="entry name" value="PROTEIN ADENYLYLTRANSFERASE MNTA-RELATED"/>
    <property type="match status" value="1"/>
</dbReference>
<dbReference type="SUPFAM" id="SSF81301">
    <property type="entry name" value="Nucleotidyltransferase"/>
    <property type="match status" value="1"/>
</dbReference>
<gene>
    <name evidence="2" type="ORF">SAMN04489793_4706</name>
</gene>
<dbReference type="OrthoDB" id="3826063at2"/>
<dbReference type="InterPro" id="IPR002934">
    <property type="entry name" value="Polymerase_NTP_transf_dom"/>
</dbReference>
<dbReference type="CDD" id="cd05403">
    <property type="entry name" value="NT_KNTase_like"/>
    <property type="match status" value="1"/>
</dbReference>
<accession>A0A1H4ZWQ9</accession>
<dbReference type="STRING" id="57704.SAMN04489793_4706"/>
<protein>
    <submittedName>
        <fullName evidence="2">Nucleotidyltransferase domain-containing protein</fullName>
    </submittedName>
</protein>
<dbReference type="GO" id="GO:0016779">
    <property type="term" value="F:nucleotidyltransferase activity"/>
    <property type="evidence" value="ECO:0007669"/>
    <property type="project" value="InterPro"/>
</dbReference>
<feature type="domain" description="Polymerase nucleotidyl transferase" evidence="1">
    <location>
        <begin position="94"/>
        <end position="135"/>
    </location>
</feature>